<dbReference type="OrthoDB" id="778453at2759"/>
<proteinExistence type="predicted"/>
<gene>
    <name evidence="3" type="ORF">OLEA9_A063819</name>
</gene>
<accession>A0A8S0SYL7</accession>
<keyword evidence="1" id="KW-0175">Coiled coil</keyword>
<dbReference type="PANTHER" id="PTHR36800">
    <property type="entry name" value="POLYAMINE-MODULATED FACTOR 1-BINDING PROTEIN"/>
    <property type="match status" value="1"/>
</dbReference>
<evidence type="ECO:0000256" key="2">
    <source>
        <dbReference type="SAM" id="MobiDB-lite"/>
    </source>
</evidence>
<name>A0A8S0SYL7_OLEEU</name>
<evidence type="ECO:0000313" key="4">
    <source>
        <dbReference type="Proteomes" id="UP000594638"/>
    </source>
</evidence>
<protein>
    <submittedName>
        <fullName evidence="3">Uncharacterized protein</fullName>
    </submittedName>
</protein>
<dbReference type="Proteomes" id="UP000594638">
    <property type="component" value="Unassembled WGS sequence"/>
</dbReference>
<reference evidence="3 4" key="1">
    <citation type="submission" date="2019-12" db="EMBL/GenBank/DDBJ databases">
        <authorList>
            <person name="Alioto T."/>
            <person name="Alioto T."/>
            <person name="Gomez Garrido J."/>
        </authorList>
    </citation>
    <scope>NUCLEOTIDE SEQUENCE [LARGE SCALE GENOMIC DNA]</scope>
</reference>
<dbReference type="PANTHER" id="PTHR36800:SF1">
    <property type="entry name" value="POLYAMINE-MODULATED FACTOR 1-BINDING PROTEIN"/>
    <property type="match status" value="1"/>
</dbReference>
<organism evidence="3 4">
    <name type="scientific">Olea europaea subsp. europaea</name>
    <dbReference type="NCBI Taxonomy" id="158383"/>
    <lineage>
        <taxon>Eukaryota</taxon>
        <taxon>Viridiplantae</taxon>
        <taxon>Streptophyta</taxon>
        <taxon>Embryophyta</taxon>
        <taxon>Tracheophyta</taxon>
        <taxon>Spermatophyta</taxon>
        <taxon>Magnoliopsida</taxon>
        <taxon>eudicotyledons</taxon>
        <taxon>Gunneridae</taxon>
        <taxon>Pentapetalae</taxon>
        <taxon>asterids</taxon>
        <taxon>lamiids</taxon>
        <taxon>Lamiales</taxon>
        <taxon>Oleaceae</taxon>
        <taxon>Oleeae</taxon>
        <taxon>Olea</taxon>
    </lineage>
</organism>
<comment type="caution">
    <text evidence="3">The sequence shown here is derived from an EMBL/GenBank/DDBJ whole genome shotgun (WGS) entry which is preliminary data.</text>
</comment>
<dbReference type="AlphaFoldDB" id="A0A8S0SYL7"/>
<evidence type="ECO:0000313" key="3">
    <source>
        <dbReference type="EMBL" id="CAA2997893.1"/>
    </source>
</evidence>
<sequence length="95" mass="10745">MTSSPPPPDAQLAPDSDTESKLPALIYDLSQQVQVAMENMLKMTKEIDQNSAEILEDIEKSKDSALQRKKNLEEEKEHFQKAAFAVLNMLNRDLN</sequence>
<feature type="region of interest" description="Disordered" evidence="2">
    <location>
        <begin position="1"/>
        <end position="20"/>
    </location>
</feature>
<dbReference type="Gramene" id="OE9A063819T1">
    <property type="protein sequence ID" value="OE9A063819C1"/>
    <property type="gene ID" value="OE9A063819"/>
</dbReference>
<evidence type="ECO:0000256" key="1">
    <source>
        <dbReference type="SAM" id="Coils"/>
    </source>
</evidence>
<dbReference type="EMBL" id="CACTIH010005572">
    <property type="protein sequence ID" value="CAA2997893.1"/>
    <property type="molecule type" value="Genomic_DNA"/>
</dbReference>
<feature type="coiled-coil region" evidence="1">
    <location>
        <begin position="55"/>
        <end position="82"/>
    </location>
</feature>
<keyword evidence="4" id="KW-1185">Reference proteome</keyword>